<gene>
    <name evidence="5" type="ORF">GPECTOR_39g419</name>
</gene>
<accession>A0A150GBH8</accession>
<dbReference type="EMBL" id="LSYV01000040">
    <property type="protein sequence ID" value="KXZ46925.1"/>
    <property type="molecule type" value="Genomic_DNA"/>
</dbReference>
<keyword evidence="1" id="KW-0346">Stress response</keyword>
<reference evidence="6" key="1">
    <citation type="journal article" date="2016" name="Nat. Commun.">
        <title>The Gonium pectorale genome demonstrates co-option of cell cycle regulation during the evolution of multicellularity.</title>
        <authorList>
            <person name="Hanschen E.R."/>
            <person name="Marriage T.N."/>
            <person name="Ferris P.J."/>
            <person name="Hamaji T."/>
            <person name="Toyoda A."/>
            <person name="Fujiyama A."/>
            <person name="Neme R."/>
            <person name="Noguchi H."/>
            <person name="Minakuchi Y."/>
            <person name="Suzuki M."/>
            <person name="Kawai-Toyooka H."/>
            <person name="Smith D.R."/>
            <person name="Sparks H."/>
            <person name="Anderson J."/>
            <person name="Bakaric R."/>
            <person name="Luria V."/>
            <person name="Karger A."/>
            <person name="Kirschner M.W."/>
            <person name="Durand P.M."/>
            <person name="Michod R.E."/>
            <person name="Nozaki H."/>
            <person name="Olson B.J."/>
        </authorList>
    </citation>
    <scope>NUCLEOTIDE SEQUENCE [LARGE SCALE GENOMIC DNA]</scope>
    <source>
        <strain evidence="6">NIES-2863</strain>
    </source>
</reference>
<dbReference type="PANTHER" id="PTHR48094">
    <property type="entry name" value="PROTEIN/NUCLEIC ACID DEGLYCASE DJ-1-RELATED"/>
    <property type="match status" value="1"/>
</dbReference>
<dbReference type="OrthoDB" id="543156at2759"/>
<evidence type="ECO:0000259" key="4">
    <source>
        <dbReference type="Pfam" id="PF01965"/>
    </source>
</evidence>
<keyword evidence="6" id="KW-1185">Reference proteome</keyword>
<dbReference type="GO" id="GO:0005737">
    <property type="term" value="C:cytoplasm"/>
    <property type="evidence" value="ECO:0007669"/>
    <property type="project" value="TreeGrafter"/>
</dbReference>
<dbReference type="Proteomes" id="UP000075714">
    <property type="component" value="Unassembled WGS sequence"/>
</dbReference>
<proteinExistence type="inferred from homology"/>
<evidence type="ECO:0000256" key="2">
    <source>
        <dbReference type="ARBA" id="ARBA00023239"/>
    </source>
</evidence>
<evidence type="ECO:0000256" key="1">
    <source>
        <dbReference type="ARBA" id="ARBA00023016"/>
    </source>
</evidence>
<dbReference type="InterPro" id="IPR050325">
    <property type="entry name" value="Prot/Nucl_acid_deglycase"/>
</dbReference>
<evidence type="ECO:0000313" key="6">
    <source>
        <dbReference type="Proteomes" id="UP000075714"/>
    </source>
</evidence>
<dbReference type="GO" id="GO:0019172">
    <property type="term" value="F:glyoxalase III activity"/>
    <property type="evidence" value="ECO:0007669"/>
    <property type="project" value="TreeGrafter"/>
</dbReference>
<feature type="domain" description="DJ-1/PfpI" evidence="4">
    <location>
        <begin position="24"/>
        <end position="150"/>
    </location>
</feature>
<dbReference type="SUPFAM" id="SSF52317">
    <property type="entry name" value="Class I glutamine amidotransferase-like"/>
    <property type="match status" value="1"/>
</dbReference>
<name>A0A150GBH8_GONPE</name>
<evidence type="ECO:0000256" key="3">
    <source>
        <dbReference type="ARBA" id="ARBA00038493"/>
    </source>
</evidence>
<dbReference type="Gene3D" id="3.40.50.880">
    <property type="match status" value="1"/>
</dbReference>
<dbReference type="CDD" id="cd03141">
    <property type="entry name" value="GATase1_Hsp31_like"/>
    <property type="match status" value="1"/>
</dbReference>
<dbReference type="GO" id="GO:0019243">
    <property type="term" value="P:methylglyoxal catabolic process to D-lactate via S-lactoyl-glutathione"/>
    <property type="evidence" value="ECO:0007669"/>
    <property type="project" value="TreeGrafter"/>
</dbReference>
<protein>
    <recommendedName>
        <fullName evidence="4">DJ-1/PfpI domain-containing protein</fullName>
    </recommendedName>
</protein>
<dbReference type="AlphaFoldDB" id="A0A150GBH8"/>
<dbReference type="InterPro" id="IPR029062">
    <property type="entry name" value="Class_I_gatase-like"/>
</dbReference>
<dbReference type="InterPro" id="IPR002818">
    <property type="entry name" value="DJ-1/PfpI"/>
</dbReference>
<keyword evidence="2" id="KW-0456">Lyase</keyword>
<evidence type="ECO:0000313" key="5">
    <source>
        <dbReference type="EMBL" id="KXZ46925.1"/>
    </source>
</evidence>
<dbReference type="STRING" id="33097.A0A150GBH8"/>
<organism evidence="5 6">
    <name type="scientific">Gonium pectorale</name>
    <name type="common">Green alga</name>
    <dbReference type="NCBI Taxonomy" id="33097"/>
    <lineage>
        <taxon>Eukaryota</taxon>
        <taxon>Viridiplantae</taxon>
        <taxon>Chlorophyta</taxon>
        <taxon>core chlorophytes</taxon>
        <taxon>Chlorophyceae</taxon>
        <taxon>CS clade</taxon>
        <taxon>Chlamydomonadales</taxon>
        <taxon>Volvocaceae</taxon>
        <taxon>Gonium</taxon>
    </lineage>
</organism>
<dbReference type="Pfam" id="PF01965">
    <property type="entry name" value="DJ-1_PfpI"/>
    <property type="match status" value="1"/>
</dbReference>
<sequence length="285" mass="30323">MTREQLGHVARATGGPELVSAGLAEFTHSYTVFKAAGCNVTVASPKGGRGPADPQGFAFYAGDPDTQALVAKRPDGTSYVPATENTVALSALSDRDVGKFDIVFFVGGTGAMWDYINNTRIQAIVRSMWEGGKVVSAVCHGPIALAQASTAGSSFPGNEAQGCPPPFTPQNCSGPHMPTEYYAQGTFLLEDGVKKAGAVYVSTEQDWKMYYYRPHVVRHGRLVTGQNPGAGRETAQAAVDTLRLLKSKKNCPVWSQFADVFCTPVQHTASDPPVVCKTTGFIPKC</sequence>
<comment type="caution">
    <text evidence="5">The sequence shown here is derived from an EMBL/GenBank/DDBJ whole genome shotgun (WGS) entry which is preliminary data.</text>
</comment>
<dbReference type="PANTHER" id="PTHR48094:SF11">
    <property type="entry name" value="GLUTATHIONE-INDEPENDENT GLYOXALASE HSP31-RELATED"/>
    <property type="match status" value="1"/>
</dbReference>
<comment type="similarity">
    <text evidence="3">Belongs to the peptidase C56 family. HSP31-like subfamily.</text>
</comment>